<dbReference type="STRING" id="232089.SAMN05443544_1725"/>
<evidence type="ECO:0000256" key="1">
    <source>
        <dbReference type="ARBA" id="ARBA00004141"/>
    </source>
</evidence>
<dbReference type="RefSeq" id="WP_074259913.1">
    <property type="nucleotide sequence ID" value="NZ_FSRJ01000002.1"/>
</dbReference>
<feature type="transmembrane region" description="Helical" evidence="6">
    <location>
        <begin position="59"/>
        <end position="78"/>
    </location>
</feature>
<evidence type="ECO:0000256" key="4">
    <source>
        <dbReference type="ARBA" id="ARBA00022989"/>
    </source>
</evidence>
<dbReference type="EMBL" id="FSRJ01000002">
    <property type="protein sequence ID" value="SIN90039.1"/>
    <property type="molecule type" value="Genomic_DNA"/>
</dbReference>
<evidence type="ECO:0000313" key="8">
    <source>
        <dbReference type="Proteomes" id="UP000184699"/>
    </source>
</evidence>
<feature type="transmembrane region" description="Helical" evidence="6">
    <location>
        <begin position="144"/>
        <end position="173"/>
    </location>
</feature>
<comment type="similarity">
    <text evidence="2 6">Belongs to the 4-toluene sulfonate uptake permease (TSUP) (TC 2.A.102) family.</text>
</comment>
<keyword evidence="6" id="KW-1003">Cell membrane</keyword>
<comment type="subcellular location">
    <subcellularLocation>
        <location evidence="6">Cell membrane</location>
        <topology evidence="6">Multi-pass membrane protein</topology>
    </subcellularLocation>
    <subcellularLocation>
        <location evidence="1">Membrane</location>
        <topology evidence="1">Multi-pass membrane protein</topology>
    </subcellularLocation>
</comment>
<dbReference type="InterPro" id="IPR051598">
    <property type="entry name" value="TSUP/Inactive_protease-like"/>
</dbReference>
<evidence type="ECO:0000256" key="6">
    <source>
        <dbReference type="RuleBase" id="RU363041"/>
    </source>
</evidence>
<dbReference type="PANTHER" id="PTHR43701">
    <property type="entry name" value="MEMBRANE TRANSPORTER PROTEIN MJ0441-RELATED"/>
    <property type="match status" value="1"/>
</dbReference>
<proteinExistence type="inferred from homology"/>
<evidence type="ECO:0000256" key="3">
    <source>
        <dbReference type="ARBA" id="ARBA00022692"/>
    </source>
</evidence>
<name>A0A1N6F458_9MICO</name>
<feature type="transmembrane region" description="Helical" evidence="6">
    <location>
        <begin position="112"/>
        <end position="132"/>
    </location>
</feature>
<dbReference type="Proteomes" id="UP000184699">
    <property type="component" value="Unassembled WGS sequence"/>
</dbReference>
<evidence type="ECO:0000313" key="7">
    <source>
        <dbReference type="EMBL" id="SIN90039.1"/>
    </source>
</evidence>
<keyword evidence="8" id="KW-1185">Reference proteome</keyword>
<feature type="transmembrane region" description="Helical" evidence="6">
    <location>
        <begin position="20"/>
        <end position="47"/>
    </location>
</feature>
<evidence type="ECO:0000256" key="5">
    <source>
        <dbReference type="ARBA" id="ARBA00023136"/>
    </source>
</evidence>
<keyword evidence="3 6" id="KW-0812">Transmembrane</keyword>
<reference evidence="8" key="1">
    <citation type="submission" date="2016-11" db="EMBL/GenBank/DDBJ databases">
        <authorList>
            <person name="Varghese N."/>
            <person name="Submissions S."/>
        </authorList>
    </citation>
    <scope>NUCLEOTIDE SEQUENCE [LARGE SCALE GENOMIC DNA]</scope>
    <source>
        <strain evidence="8">DSM 8595</strain>
    </source>
</reference>
<dbReference type="GO" id="GO:0005886">
    <property type="term" value="C:plasma membrane"/>
    <property type="evidence" value="ECO:0007669"/>
    <property type="project" value="UniProtKB-SubCell"/>
</dbReference>
<keyword evidence="5 6" id="KW-0472">Membrane</keyword>
<protein>
    <recommendedName>
        <fullName evidence="6">Probable membrane transporter protein</fullName>
    </recommendedName>
</protein>
<evidence type="ECO:0000256" key="2">
    <source>
        <dbReference type="ARBA" id="ARBA00009142"/>
    </source>
</evidence>
<sequence length="275" mass="28055">MTSADSSAAETDRRAGWARLAVIGAVGGLLSGAFGVGGGILMVPLFVTFAGMDQRRASATSLAAIVPTAIVGSIAYFISGEVAVIPALFVAAGGIIGSWIGARLLRRLPLGWLRWMFIALLVAVAVRMLVFVPERAAAHLELDALTIIGMVALGLVIGVASGLFGIGGGLVMVPAFMLFFGMSDLVAKGTSLAVMIPTAISGTVTNARGGVVDVRAGVIAGLAATAASFGGVALAHLMSPEVSTWLFATLVVIAAVQLSVRAVRLQKKERSERVA</sequence>
<gene>
    <name evidence="7" type="ORF">SAMN05443544_1725</name>
</gene>
<feature type="transmembrane region" description="Helical" evidence="6">
    <location>
        <begin position="216"/>
        <end position="238"/>
    </location>
</feature>
<dbReference type="PANTHER" id="PTHR43701:SF2">
    <property type="entry name" value="MEMBRANE TRANSPORTER PROTEIN YJNA-RELATED"/>
    <property type="match status" value="1"/>
</dbReference>
<dbReference type="InterPro" id="IPR002781">
    <property type="entry name" value="TM_pro_TauE-like"/>
</dbReference>
<keyword evidence="4 6" id="KW-1133">Transmembrane helix</keyword>
<feature type="transmembrane region" description="Helical" evidence="6">
    <location>
        <begin position="244"/>
        <end position="263"/>
    </location>
</feature>
<accession>A0A1N6F458</accession>
<dbReference type="AlphaFoldDB" id="A0A1N6F458"/>
<organism evidence="7 8">
    <name type="scientific">Agromyces cerinus subsp. cerinus</name>
    <dbReference type="NCBI Taxonomy" id="232089"/>
    <lineage>
        <taxon>Bacteria</taxon>
        <taxon>Bacillati</taxon>
        <taxon>Actinomycetota</taxon>
        <taxon>Actinomycetes</taxon>
        <taxon>Micrococcales</taxon>
        <taxon>Microbacteriaceae</taxon>
        <taxon>Agromyces</taxon>
    </lineage>
</organism>
<feature type="transmembrane region" description="Helical" evidence="6">
    <location>
        <begin position="84"/>
        <end position="105"/>
    </location>
</feature>
<dbReference type="Pfam" id="PF01925">
    <property type="entry name" value="TauE"/>
    <property type="match status" value="2"/>
</dbReference>